<dbReference type="OrthoDB" id="6007799at2"/>
<organism evidence="2 3">
    <name type="scientific">Marinobacter excellens HL-55</name>
    <dbReference type="NCBI Taxonomy" id="1305731"/>
    <lineage>
        <taxon>Bacteria</taxon>
        <taxon>Pseudomonadati</taxon>
        <taxon>Pseudomonadota</taxon>
        <taxon>Gammaproteobacteria</taxon>
        <taxon>Pseudomonadales</taxon>
        <taxon>Marinobacteraceae</taxon>
        <taxon>Marinobacter</taxon>
    </lineage>
</organism>
<dbReference type="InterPro" id="IPR021457">
    <property type="entry name" value="DUF3108"/>
</dbReference>
<comment type="caution">
    <text evidence="2">The sequence shown here is derived from an EMBL/GenBank/DDBJ whole genome shotgun (WGS) entry which is preliminary data.</text>
</comment>
<accession>A0A0P7ZGG4</accession>
<dbReference type="AlphaFoldDB" id="A0A0P7ZGG4"/>
<gene>
    <name evidence="2" type="ORF">HLUCCX14_10730</name>
</gene>
<keyword evidence="1" id="KW-0732">Signal</keyword>
<evidence type="ECO:0000313" key="2">
    <source>
        <dbReference type="EMBL" id="KPQ28441.1"/>
    </source>
</evidence>
<dbReference type="Proteomes" id="UP000050416">
    <property type="component" value="Unassembled WGS sequence"/>
</dbReference>
<dbReference type="EMBL" id="LJZQ01000015">
    <property type="protein sequence ID" value="KPQ28441.1"/>
    <property type="molecule type" value="Genomic_DNA"/>
</dbReference>
<evidence type="ECO:0000256" key="1">
    <source>
        <dbReference type="SAM" id="SignalP"/>
    </source>
</evidence>
<dbReference type="Pfam" id="PF11306">
    <property type="entry name" value="DUF3108"/>
    <property type="match status" value="1"/>
</dbReference>
<dbReference type="STRING" id="1305731.GCA_000934705_00849"/>
<reference evidence="2 3" key="1">
    <citation type="submission" date="2015-09" db="EMBL/GenBank/DDBJ databases">
        <title>Identification and resolution of microdiversity through metagenomic sequencing of parallel consortia.</title>
        <authorList>
            <person name="Nelson W.C."/>
            <person name="Romine M.F."/>
            <person name="Lindemann S.R."/>
        </authorList>
    </citation>
    <scope>NUCLEOTIDE SEQUENCE [LARGE SCALE GENOMIC DNA]</scope>
    <source>
        <strain evidence="2">HL-55</strain>
    </source>
</reference>
<name>A0A0P7ZGG4_9GAMM</name>
<evidence type="ECO:0008006" key="4">
    <source>
        <dbReference type="Google" id="ProtNLM"/>
    </source>
</evidence>
<feature type="signal peptide" evidence="1">
    <location>
        <begin position="1"/>
        <end position="28"/>
    </location>
</feature>
<proteinExistence type="predicted"/>
<dbReference type="PATRIC" id="fig|1305731.5.peg.597"/>
<sequence length="248" mass="28024">MHTKQTVTRITACLAGLWLCLATLTATAADTDNTSPALTPYEASYSAAMSKGVSLNGSGTRSLSDQGNNVWLYRTEVESFIADINESLVFLWEDGQVVPLRYRYRMAGFLIKNREQSIDFDWQTGIAKGKYRGKSFELELQEGVLDPLGFQLQLHQDLKAGKRDVTYQVIDKGSYDEDRFAVIDEESINANGRSIKTLKAEKVRDEDAKRQTLMWFDPEQDHLLVRLLQVEPDGSEYELRLKEASIGE</sequence>
<protein>
    <recommendedName>
        <fullName evidence="4">DUF3108 domain-containing protein</fullName>
    </recommendedName>
</protein>
<feature type="chain" id="PRO_5006147150" description="DUF3108 domain-containing protein" evidence="1">
    <location>
        <begin position="29"/>
        <end position="248"/>
    </location>
</feature>
<evidence type="ECO:0000313" key="3">
    <source>
        <dbReference type="Proteomes" id="UP000050416"/>
    </source>
</evidence>